<evidence type="ECO:0000259" key="12">
    <source>
        <dbReference type="PROSITE" id="PS51706"/>
    </source>
</evidence>
<evidence type="ECO:0000256" key="3">
    <source>
        <dbReference type="ARBA" id="ARBA00022618"/>
    </source>
</evidence>
<dbReference type="EMBL" id="BAABGJ010000001">
    <property type="protein sequence ID" value="GAA4329299.1"/>
    <property type="molecule type" value="Genomic_DNA"/>
</dbReference>
<evidence type="ECO:0000256" key="8">
    <source>
        <dbReference type="ARBA" id="ARBA00023210"/>
    </source>
</evidence>
<evidence type="ECO:0000313" key="14">
    <source>
        <dbReference type="Proteomes" id="UP001500975"/>
    </source>
</evidence>
<dbReference type="RefSeq" id="WP_345535312.1">
    <property type="nucleotide sequence ID" value="NZ_BAABGJ010000001.1"/>
</dbReference>
<dbReference type="NCBIfam" id="TIGR03598">
    <property type="entry name" value="GTPase_YsxC"/>
    <property type="match status" value="1"/>
</dbReference>
<dbReference type="Pfam" id="PF01926">
    <property type="entry name" value="MMR_HSR1"/>
    <property type="match status" value="1"/>
</dbReference>
<keyword evidence="7 10" id="KW-0342">GTP-binding</keyword>
<keyword evidence="4" id="KW-0479">Metal-binding</keyword>
<keyword evidence="14" id="KW-1185">Reference proteome</keyword>
<reference evidence="14" key="1">
    <citation type="journal article" date="2019" name="Int. J. Syst. Evol. Microbiol.">
        <title>The Global Catalogue of Microorganisms (GCM) 10K type strain sequencing project: providing services to taxonomists for standard genome sequencing and annotation.</title>
        <authorList>
            <consortium name="The Broad Institute Genomics Platform"/>
            <consortium name="The Broad Institute Genome Sequencing Center for Infectious Disease"/>
            <person name="Wu L."/>
            <person name="Ma J."/>
        </authorList>
    </citation>
    <scope>NUCLEOTIDE SEQUENCE [LARGE SCALE GENOMIC DNA]</scope>
    <source>
        <strain evidence="14">JCM 17804</strain>
    </source>
</reference>
<dbReference type="InterPro" id="IPR030393">
    <property type="entry name" value="G_ENGB_dom"/>
</dbReference>
<name>A0ABP8GSG1_9BURK</name>
<sequence length="246" mass="26901">MTAPSRKPAPSYPRKAAADGAPVERMRAARGWLHTAHFLTSAPQLEHLPPLGLPEIAFVGRSNAGKSTAINTLTQQTRLAFASKTPGRTQHINLFGVGRQKVDDAVLADLPGYGYAAVPREAKLRWQRVMGNYLMTRENLCGVVLLCDPRHGLTELDEILLEVIRPRVEQGLRFLVLLTKADKLSRAEGTKALSIARLQAGGGEVKLFSALKQQGVDETAELLWRWTHPQDEPAAAESKEEGDSPS</sequence>
<proteinExistence type="inferred from homology"/>
<dbReference type="CDD" id="cd01876">
    <property type="entry name" value="YihA_EngB"/>
    <property type="match status" value="1"/>
</dbReference>
<protein>
    <recommendedName>
        <fullName evidence="10">Probable GTP-binding protein EngB</fullName>
    </recommendedName>
</protein>
<feature type="region of interest" description="Disordered" evidence="11">
    <location>
        <begin position="227"/>
        <end position="246"/>
    </location>
</feature>
<dbReference type="InterPro" id="IPR019987">
    <property type="entry name" value="GTP-bd_ribosome_bio_YsxC"/>
</dbReference>
<dbReference type="PANTHER" id="PTHR11649:SF13">
    <property type="entry name" value="ENGB-TYPE G DOMAIN-CONTAINING PROTEIN"/>
    <property type="match status" value="1"/>
</dbReference>
<comment type="similarity">
    <text evidence="2 10">Belongs to the TRAFAC class TrmE-Era-EngA-EngB-Septin-like GTPase superfamily. EngB GTPase family.</text>
</comment>
<organism evidence="13 14">
    <name type="scientific">Variovorax defluvii</name>
    <dbReference type="NCBI Taxonomy" id="913761"/>
    <lineage>
        <taxon>Bacteria</taxon>
        <taxon>Pseudomonadati</taxon>
        <taxon>Pseudomonadota</taxon>
        <taxon>Betaproteobacteria</taxon>
        <taxon>Burkholderiales</taxon>
        <taxon>Comamonadaceae</taxon>
        <taxon>Variovorax</taxon>
    </lineage>
</organism>
<feature type="compositionally biased region" description="Basic and acidic residues" evidence="11">
    <location>
        <begin position="237"/>
        <end position="246"/>
    </location>
</feature>
<accession>A0ABP8GSG1</accession>
<keyword evidence="8 10" id="KW-0717">Septation</keyword>
<dbReference type="HAMAP" id="MF_00321">
    <property type="entry name" value="GTPase_EngB"/>
    <property type="match status" value="1"/>
</dbReference>
<evidence type="ECO:0000256" key="11">
    <source>
        <dbReference type="SAM" id="MobiDB-lite"/>
    </source>
</evidence>
<feature type="domain" description="EngB-type G" evidence="12">
    <location>
        <begin position="52"/>
        <end position="229"/>
    </location>
</feature>
<dbReference type="InterPro" id="IPR027417">
    <property type="entry name" value="P-loop_NTPase"/>
</dbReference>
<comment type="function">
    <text evidence="10">Necessary for normal cell division and for the maintenance of normal septation.</text>
</comment>
<evidence type="ECO:0000256" key="10">
    <source>
        <dbReference type="HAMAP-Rule" id="MF_00321"/>
    </source>
</evidence>
<evidence type="ECO:0000256" key="6">
    <source>
        <dbReference type="ARBA" id="ARBA00022842"/>
    </source>
</evidence>
<evidence type="ECO:0000256" key="1">
    <source>
        <dbReference type="ARBA" id="ARBA00001946"/>
    </source>
</evidence>
<dbReference type="InterPro" id="IPR006073">
    <property type="entry name" value="GTP-bd"/>
</dbReference>
<feature type="region of interest" description="Disordered" evidence="11">
    <location>
        <begin position="1"/>
        <end position="21"/>
    </location>
</feature>
<evidence type="ECO:0000313" key="13">
    <source>
        <dbReference type="EMBL" id="GAA4329299.1"/>
    </source>
</evidence>
<comment type="cofactor">
    <cofactor evidence="1">
        <name>Mg(2+)</name>
        <dbReference type="ChEBI" id="CHEBI:18420"/>
    </cofactor>
</comment>
<evidence type="ECO:0000256" key="2">
    <source>
        <dbReference type="ARBA" id="ARBA00009638"/>
    </source>
</evidence>
<comment type="caution">
    <text evidence="13">The sequence shown here is derived from an EMBL/GenBank/DDBJ whole genome shotgun (WGS) entry which is preliminary data.</text>
</comment>
<dbReference type="SUPFAM" id="SSF52540">
    <property type="entry name" value="P-loop containing nucleoside triphosphate hydrolases"/>
    <property type="match status" value="1"/>
</dbReference>
<keyword evidence="9 10" id="KW-0131">Cell cycle</keyword>
<keyword evidence="5 10" id="KW-0547">Nucleotide-binding</keyword>
<dbReference type="PROSITE" id="PS51706">
    <property type="entry name" value="G_ENGB"/>
    <property type="match status" value="1"/>
</dbReference>
<evidence type="ECO:0000256" key="4">
    <source>
        <dbReference type="ARBA" id="ARBA00022723"/>
    </source>
</evidence>
<dbReference type="Proteomes" id="UP001500975">
    <property type="component" value="Unassembled WGS sequence"/>
</dbReference>
<keyword evidence="3 10" id="KW-0132">Cell division</keyword>
<dbReference type="PANTHER" id="PTHR11649">
    <property type="entry name" value="MSS1/TRME-RELATED GTP-BINDING PROTEIN"/>
    <property type="match status" value="1"/>
</dbReference>
<evidence type="ECO:0000256" key="7">
    <source>
        <dbReference type="ARBA" id="ARBA00023134"/>
    </source>
</evidence>
<evidence type="ECO:0000256" key="5">
    <source>
        <dbReference type="ARBA" id="ARBA00022741"/>
    </source>
</evidence>
<dbReference type="Gene3D" id="3.40.50.300">
    <property type="entry name" value="P-loop containing nucleotide triphosphate hydrolases"/>
    <property type="match status" value="1"/>
</dbReference>
<keyword evidence="6" id="KW-0460">Magnesium</keyword>
<gene>
    <name evidence="13" type="primary">yihA</name>
    <name evidence="10" type="synonym">engB</name>
    <name evidence="13" type="ORF">GCM10023165_02160</name>
</gene>
<evidence type="ECO:0000256" key="9">
    <source>
        <dbReference type="ARBA" id="ARBA00023306"/>
    </source>
</evidence>